<name>A0A9W6NUA0_9PSEU</name>
<evidence type="ECO:0000259" key="2">
    <source>
        <dbReference type="Pfam" id="PF04909"/>
    </source>
</evidence>
<reference evidence="3" key="2">
    <citation type="submission" date="2023-01" db="EMBL/GenBank/DDBJ databases">
        <authorList>
            <person name="Sun Q."/>
            <person name="Evtushenko L."/>
        </authorList>
    </citation>
    <scope>NUCLEOTIDE SEQUENCE</scope>
    <source>
        <strain evidence="3">VKM Ac-1069</strain>
    </source>
</reference>
<keyword evidence="4" id="KW-1185">Reference proteome</keyword>
<dbReference type="SUPFAM" id="SSF51556">
    <property type="entry name" value="Metallo-dependent hydrolases"/>
    <property type="match status" value="1"/>
</dbReference>
<feature type="domain" description="Amidohydrolase-related" evidence="2">
    <location>
        <begin position="3"/>
        <end position="328"/>
    </location>
</feature>
<dbReference type="RefSeq" id="WP_197040415.1">
    <property type="nucleotide sequence ID" value="NZ_BAAAUZ010000013.1"/>
</dbReference>
<dbReference type="GO" id="GO:0019748">
    <property type="term" value="P:secondary metabolic process"/>
    <property type="evidence" value="ECO:0007669"/>
    <property type="project" value="TreeGrafter"/>
</dbReference>
<dbReference type="GO" id="GO:0016831">
    <property type="term" value="F:carboxy-lyase activity"/>
    <property type="evidence" value="ECO:0007669"/>
    <property type="project" value="InterPro"/>
</dbReference>
<dbReference type="EMBL" id="BSFQ01000002">
    <property type="protein sequence ID" value="GLL09554.1"/>
    <property type="molecule type" value="Genomic_DNA"/>
</dbReference>
<dbReference type="AlphaFoldDB" id="A0A9W6NUA0"/>
<evidence type="ECO:0000256" key="1">
    <source>
        <dbReference type="ARBA" id="ARBA00023239"/>
    </source>
</evidence>
<dbReference type="Gene3D" id="3.20.20.140">
    <property type="entry name" value="Metal-dependent hydrolases"/>
    <property type="match status" value="1"/>
</dbReference>
<dbReference type="PANTHER" id="PTHR21240">
    <property type="entry name" value="2-AMINO-3-CARBOXYLMUCONATE-6-SEMIALDEHYDE DECARBOXYLASE"/>
    <property type="match status" value="1"/>
</dbReference>
<gene>
    <name evidence="3" type="primary">fldW</name>
    <name evidence="3" type="ORF">GCM10017577_06940</name>
</gene>
<sequence>MIIDCHGHYTTAPPAHTSWRQDQLQAALGGDAAPSYPAIGDDEIRESIEVNQLRLMRERGADLTIFSPRASAMAHHEGDLAAGTAWARACNDLIARVAGLFPGRFAGVGQLPQTAGEPVEAAVAELRRCVTELGFVGVNLNPDPSGGRWDSPPLTDAYWFPLYEAMCELDVPAMVHVSASCTPVFHATGAHYLNADTTAFMQLLQGDLFARFPTLRLVIPHGGGAVPYHWGRYRGLADMLGRPPLEEHLMRNVFFDTCVYHQPGIDLLLGVVGTDNVLFGSEMVGAVRGIDSRTGHHFDDTKRYVDAASLTEEQREAVYSGNALRVYPRLAAALAVLPARTP</sequence>
<keyword evidence="1" id="KW-0456">Lyase</keyword>
<reference evidence="3" key="1">
    <citation type="journal article" date="2014" name="Int. J. Syst. Evol. Microbiol.">
        <title>Complete genome sequence of Corynebacterium casei LMG S-19264T (=DSM 44701T), isolated from a smear-ripened cheese.</title>
        <authorList>
            <consortium name="US DOE Joint Genome Institute (JGI-PGF)"/>
            <person name="Walter F."/>
            <person name="Albersmeier A."/>
            <person name="Kalinowski J."/>
            <person name="Ruckert C."/>
        </authorList>
    </citation>
    <scope>NUCLEOTIDE SEQUENCE</scope>
    <source>
        <strain evidence="3">VKM Ac-1069</strain>
    </source>
</reference>
<accession>A0A9W6NUA0</accession>
<dbReference type="PANTHER" id="PTHR21240:SF28">
    <property type="entry name" value="ISO-OROTATE DECARBOXYLASE (EUROFUNG)"/>
    <property type="match status" value="1"/>
</dbReference>
<dbReference type="Proteomes" id="UP001143463">
    <property type="component" value="Unassembled WGS sequence"/>
</dbReference>
<dbReference type="GO" id="GO:0005737">
    <property type="term" value="C:cytoplasm"/>
    <property type="evidence" value="ECO:0007669"/>
    <property type="project" value="TreeGrafter"/>
</dbReference>
<dbReference type="GO" id="GO:0016787">
    <property type="term" value="F:hydrolase activity"/>
    <property type="evidence" value="ECO:0007669"/>
    <property type="project" value="InterPro"/>
</dbReference>
<proteinExistence type="predicted"/>
<evidence type="ECO:0000313" key="3">
    <source>
        <dbReference type="EMBL" id="GLL09554.1"/>
    </source>
</evidence>
<organism evidence="3 4">
    <name type="scientific">Pseudonocardia halophobica</name>
    <dbReference type="NCBI Taxonomy" id="29401"/>
    <lineage>
        <taxon>Bacteria</taxon>
        <taxon>Bacillati</taxon>
        <taxon>Actinomycetota</taxon>
        <taxon>Actinomycetes</taxon>
        <taxon>Pseudonocardiales</taxon>
        <taxon>Pseudonocardiaceae</taxon>
        <taxon>Pseudonocardia</taxon>
    </lineage>
</organism>
<dbReference type="InterPro" id="IPR006680">
    <property type="entry name" value="Amidohydro-rel"/>
</dbReference>
<dbReference type="Pfam" id="PF04909">
    <property type="entry name" value="Amidohydro_2"/>
    <property type="match status" value="1"/>
</dbReference>
<dbReference type="InterPro" id="IPR032465">
    <property type="entry name" value="ACMSD"/>
</dbReference>
<dbReference type="InterPro" id="IPR032466">
    <property type="entry name" value="Metal_Hydrolase"/>
</dbReference>
<protein>
    <submittedName>
        <fullName evidence="3">4-oxalomesaconate hydratase</fullName>
    </submittedName>
</protein>
<evidence type="ECO:0000313" key="4">
    <source>
        <dbReference type="Proteomes" id="UP001143463"/>
    </source>
</evidence>
<comment type="caution">
    <text evidence="3">The sequence shown here is derived from an EMBL/GenBank/DDBJ whole genome shotgun (WGS) entry which is preliminary data.</text>
</comment>